<dbReference type="GO" id="GO:0004622">
    <property type="term" value="F:phosphatidylcholine lysophospholipase activity"/>
    <property type="evidence" value="ECO:0007669"/>
    <property type="project" value="TreeGrafter"/>
</dbReference>
<dbReference type="RefSeq" id="WP_269308301.1">
    <property type="nucleotide sequence ID" value="NZ_CP098242.1"/>
</dbReference>
<dbReference type="EMBL" id="CP098242">
    <property type="protein sequence ID" value="WAW09304.1"/>
    <property type="molecule type" value="Genomic_DNA"/>
</dbReference>
<protein>
    <submittedName>
        <fullName evidence="2">Arylesterase</fullName>
    </submittedName>
</protein>
<dbReference type="InterPro" id="IPR036514">
    <property type="entry name" value="SGNH_hydro_sf"/>
</dbReference>
<evidence type="ECO:0000313" key="2">
    <source>
        <dbReference type="EMBL" id="WAW09304.1"/>
    </source>
</evidence>
<accession>A0A9E9LUW6</accession>
<dbReference type="AlphaFoldDB" id="A0A9E9LUW6"/>
<dbReference type="KEGG" id="ovb:NB640_08525"/>
<organism evidence="2 3">
    <name type="scientific">Oxalobacter vibrioformis</name>
    <dbReference type="NCBI Taxonomy" id="933080"/>
    <lineage>
        <taxon>Bacteria</taxon>
        <taxon>Pseudomonadati</taxon>
        <taxon>Pseudomonadota</taxon>
        <taxon>Betaproteobacteria</taxon>
        <taxon>Burkholderiales</taxon>
        <taxon>Oxalobacteraceae</taxon>
        <taxon>Oxalobacter</taxon>
    </lineage>
</organism>
<dbReference type="InterPro" id="IPR013830">
    <property type="entry name" value="SGNH_hydro"/>
</dbReference>
<dbReference type="Proteomes" id="UP001156215">
    <property type="component" value="Chromosome"/>
</dbReference>
<dbReference type="Pfam" id="PF13472">
    <property type="entry name" value="Lipase_GDSL_2"/>
    <property type="match status" value="1"/>
</dbReference>
<dbReference type="InterPro" id="IPR051532">
    <property type="entry name" value="Ester_Hydrolysis_Enzymes"/>
</dbReference>
<dbReference type="SUPFAM" id="SSF52266">
    <property type="entry name" value="SGNH hydrolase"/>
    <property type="match status" value="1"/>
</dbReference>
<keyword evidence="3" id="KW-1185">Reference proteome</keyword>
<reference evidence="2" key="1">
    <citation type="journal article" date="2022" name="Front. Microbiol.">
        <title>New perspectives on an old grouping: The genomic and phenotypic variability of Oxalobacter formigenes and the implications for calcium oxalate stone prevention.</title>
        <authorList>
            <person name="Chmiel J.A."/>
            <person name="Carr C."/>
            <person name="Stuivenberg G.A."/>
            <person name="Venema R."/>
            <person name="Chanyi R.M."/>
            <person name="Al K.F."/>
            <person name="Giguere D."/>
            <person name="Say H."/>
            <person name="Akouris P.P."/>
            <person name="Dominguez Romero S.A."/>
            <person name="Kwong A."/>
            <person name="Tai V."/>
            <person name="Koval S.F."/>
            <person name="Razvi H."/>
            <person name="Bjazevic J."/>
            <person name="Burton J.P."/>
        </authorList>
    </citation>
    <scope>NUCLEOTIDE SEQUENCE</scope>
    <source>
        <strain evidence="2">WoOx3</strain>
    </source>
</reference>
<gene>
    <name evidence="2" type="ORF">NB640_08525</name>
</gene>
<feature type="domain" description="SGNH hydrolase-type esterase" evidence="1">
    <location>
        <begin position="42"/>
        <end position="198"/>
    </location>
</feature>
<dbReference type="PANTHER" id="PTHR30383:SF24">
    <property type="entry name" value="THIOESTERASE 1_PROTEASE 1_LYSOPHOSPHOLIPASE L1"/>
    <property type="match status" value="1"/>
</dbReference>
<dbReference type="PANTHER" id="PTHR30383">
    <property type="entry name" value="THIOESTERASE 1/PROTEASE 1/LYSOPHOSPHOLIPASE L1"/>
    <property type="match status" value="1"/>
</dbReference>
<dbReference type="Gene3D" id="3.40.50.1110">
    <property type="entry name" value="SGNH hydrolase"/>
    <property type="match status" value="1"/>
</dbReference>
<evidence type="ECO:0000259" key="1">
    <source>
        <dbReference type="Pfam" id="PF13472"/>
    </source>
</evidence>
<sequence length="218" mass="24250">MHSSDKKTGWIRRWFQRSLFALPLCFIFFSVSAHSAPKNILVLGDSLSAEYGIERGTGWVALLQQRLDENKKEVKVINASISGDTTSSGNARLSKLLRQHKPQILILELGGNDGLRGLPVDSIKRNLRAMVSMARRADCQVLILGMQIPPNYGQTYATQFAESYEQVARESNMPLVPFFLAGVADDDGLLQSDRIHPAGKAQPILLDNVWPHLLPMLK</sequence>
<name>A0A9E9LUW6_9BURK</name>
<dbReference type="CDD" id="cd01822">
    <property type="entry name" value="Lysophospholipase_L1_like"/>
    <property type="match status" value="1"/>
</dbReference>
<proteinExistence type="predicted"/>
<evidence type="ECO:0000313" key="3">
    <source>
        <dbReference type="Proteomes" id="UP001156215"/>
    </source>
</evidence>